<gene>
    <name evidence="1" type="ORF">WM40_27135</name>
</gene>
<comment type="caution">
    <text evidence="1">The sequence shown here is derived from an EMBL/GenBank/DDBJ whole genome shotgun (WGS) entry which is preliminary data.</text>
</comment>
<evidence type="ECO:0000313" key="2">
    <source>
        <dbReference type="Proteomes" id="UP000033618"/>
    </source>
</evidence>
<dbReference type="PATRIC" id="fig|28092.6.peg.6431"/>
<evidence type="ECO:0000313" key="1">
    <source>
        <dbReference type="EMBL" id="KKB60797.1"/>
    </source>
</evidence>
<protein>
    <submittedName>
        <fullName evidence="1">Uncharacterized protein</fullName>
    </submittedName>
</protein>
<dbReference type="STRING" id="28092.WM40_27135"/>
<accession>A0A0F5JTW7</accession>
<dbReference type="EMBL" id="LAQU01000202">
    <property type="protein sequence ID" value="KKB60797.1"/>
    <property type="molecule type" value="Genomic_DNA"/>
</dbReference>
<dbReference type="Proteomes" id="UP000033618">
    <property type="component" value="Unassembled WGS sequence"/>
</dbReference>
<dbReference type="AlphaFoldDB" id="A0A0F5JTW7"/>
<organism evidence="1 2">
    <name type="scientific">Robbsia andropogonis</name>
    <dbReference type="NCBI Taxonomy" id="28092"/>
    <lineage>
        <taxon>Bacteria</taxon>
        <taxon>Pseudomonadati</taxon>
        <taxon>Pseudomonadota</taxon>
        <taxon>Betaproteobacteria</taxon>
        <taxon>Burkholderiales</taxon>
        <taxon>Burkholderiaceae</taxon>
        <taxon>Robbsia</taxon>
    </lineage>
</organism>
<keyword evidence="2" id="KW-1185">Reference proteome</keyword>
<name>A0A0F5JTW7_9BURK</name>
<proteinExistence type="predicted"/>
<reference evidence="1 2" key="1">
    <citation type="submission" date="2015-03" db="EMBL/GenBank/DDBJ databases">
        <title>Draft Genome Sequence of Burkholderia andropogonis type strain ICMP2807, isolated from Sorghum bicolor.</title>
        <authorList>
            <person name="Lopes-Santos L."/>
            <person name="Castro D.B."/>
            <person name="Ottoboni L.M."/>
            <person name="Park D."/>
            <person name="Weirc B.S."/>
            <person name="Destefano S.A."/>
        </authorList>
    </citation>
    <scope>NUCLEOTIDE SEQUENCE [LARGE SCALE GENOMIC DNA]</scope>
    <source>
        <strain evidence="1 2">ICMP2807</strain>
    </source>
</reference>
<sequence length="92" mass="10297">MASLRRNELQDLIGWSAKDDATMASLADQIGTEAQQAGEKPPYGERMLERIAELEPQLIDRFRSFYFAGMEAIRVYGKLAGDTLLEATSQSR</sequence>